<evidence type="ECO:0000256" key="2">
    <source>
        <dbReference type="ARBA" id="ARBA00022448"/>
    </source>
</evidence>
<feature type="transmembrane region" description="Helical" evidence="6">
    <location>
        <begin position="9"/>
        <end position="30"/>
    </location>
</feature>
<dbReference type="PANTHER" id="PTHR43840">
    <property type="entry name" value="MITOCHONDRIAL METAL TRANSPORTER 1-RELATED"/>
    <property type="match status" value="1"/>
</dbReference>
<dbReference type="EMBL" id="CP117466">
    <property type="protein sequence ID" value="WDA13050.1"/>
    <property type="molecule type" value="Genomic_DNA"/>
</dbReference>
<feature type="transmembrane region" description="Helical" evidence="6">
    <location>
        <begin position="191"/>
        <end position="209"/>
    </location>
</feature>
<accession>A0ABY7USZ5</accession>
<dbReference type="Gene3D" id="1.20.1510.10">
    <property type="entry name" value="Cation efflux protein transmembrane domain"/>
    <property type="match status" value="1"/>
</dbReference>
<dbReference type="InterPro" id="IPR050291">
    <property type="entry name" value="CDF_Transporter"/>
</dbReference>
<reference evidence="8 9" key="1">
    <citation type="submission" date="2023-02" db="EMBL/GenBank/DDBJ databases">
        <title>Whole genome sequenc of Paracoccus marcusii MBLB0836.</title>
        <authorList>
            <person name="Seo M.-J."/>
            <person name="Cho E.-S."/>
            <person name="Hwang C.Y."/>
        </authorList>
    </citation>
    <scope>NUCLEOTIDE SEQUENCE [LARGE SCALE GENOMIC DNA]</scope>
    <source>
        <strain evidence="8 9">MBLB0836</strain>
    </source>
</reference>
<evidence type="ECO:0000256" key="4">
    <source>
        <dbReference type="ARBA" id="ARBA00022989"/>
    </source>
</evidence>
<dbReference type="InterPro" id="IPR027469">
    <property type="entry name" value="Cation_efflux_TMD_sf"/>
</dbReference>
<keyword evidence="4 6" id="KW-1133">Transmembrane helix</keyword>
<feature type="transmembrane region" description="Helical" evidence="6">
    <location>
        <begin position="82"/>
        <end position="108"/>
    </location>
</feature>
<keyword evidence="2" id="KW-0813">Transport</keyword>
<evidence type="ECO:0000256" key="6">
    <source>
        <dbReference type="SAM" id="Phobius"/>
    </source>
</evidence>
<evidence type="ECO:0000259" key="7">
    <source>
        <dbReference type="Pfam" id="PF01545"/>
    </source>
</evidence>
<keyword evidence="9" id="KW-1185">Reference proteome</keyword>
<organism evidence="8 9">
    <name type="scientific">Paracoccus marcusii</name>
    <dbReference type="NCBI Taxonomy" id="59779"/>
    <lineage>
        <taxon>Bacteria</taxon>
        <taxon>Pseudomonadati</taxon>
        <taxon>Pseudomonadota</taxon>
        <taxon>Alphaproteobacteria</taxon>
        <taxon>Rhodobacterales</taxon>
        <taxon>Paracoccaceae</taxon>
        <taxon>Paracoccus</taxon>
    </lineage>
</organism>
<feature type="transmembrane region" description="Helical" evidence="6">
    <location>
        <begin position="120"/>
        <end position="139"/>
    </location>
</feature>
<keyword evidence="5 6" id="KW-0472">Membrane</keyword>
<evidence type="ECO:0000256" key="1">
    <source>
        <dbReference type="ARBA" id="ARBA00004141"/>
    </source>
</evidence>
<gene>
    <name evidence="8" type="ORF">PRL19_01955</name>
</gene>
<feature type="domain" description="Cation efflux protein transmembrane" evidence="7">
    <location>
        <begin position="12"/>
        <end position="220"/>
    </location>
</feature>
<sequence>MTRPMSEQAVLRLSIAMTFVAAAVGIGFGVASGSASIIFDGIYSLTDAVMTSVALLVSSLITQRLSERRQARLVQRFTMGFWHLEPMVLGLNGILLSGAAVYALVTAVGSLLTGGHPLQFGRAILYATVVLIVAIGMAIHNRHANRSIRSNFVALDVQGWTISAALTGALLAAFVFGWAIQGTALAPLSPYVDPAVLALVCVIVIPLPVPTIRRALADILLITPSDMLAEIDAVAREVVAQHGFLDHRAYVARVGRGRQIELYFIVPQGQPPRPLEEWDAIRDQIGEAIGGDITNRWLTIAFTTDPEWAD</sequence>
<feature type="transmembrane region" description="Helical" evidence="6">
    <location>
        <begin position="160"/>
        <end position="179"/>
    </location>
</feature>
<dbReference type="Proteomes" id="UP001216899">
    <property type="component" value="Chromosome"/>
</dbReference>
<comment type="subcellular location">
    <subcellularLocation>
        <location evidence="1">Membrane</location>
        <topology evidence="1">Multi-pass membrane protein</topology>
    </subcellularLocation>
</comment>
<dbReference type="Pfam" id="PF01545">
    <property type="entry name" value="Cation_efflux"/>
    <property type="match status" value="1"/>
</dbReference>
<evidence type="ECO:0000256" key="3">
    <source>
        <dbReference type="ARBA" id="ARBA00022692"/>
    </source>
</evidence>
<keyword evidence="3 6" id="KW-0812">Transmembrane</keyword>
<evidence type="ECO:0000313" key="8">
    <source>
        <dbReference type="EMBL" id="WDA13050.1"/>
    </source>
</evidence>
<protein>
    <submittedName>
        <fullName evidence="8">Cation transporter</fullName>
    </submittedName>
</protein>
<dbReference type="SUPFAM" id="SSF161111">
    <property type="entry name" value="Cation efflux protein transmembrane domain-like"/>
    <property type="match status" value="1"/>
</dbReference>
<evidence type="ECO:0000256" key="5">
    <source>
        <dbReference type="ARBA" id="ARBA00023136"/>
    </source>
</evidence>
<dbReference type="PANTHER" id="PTHR43840:SF15">
    <property type="entry name" value="MITOCHONDRIAL METAL TRANSPORTER 1-RELATED"/>
    <property type="match status" value="1"/>
</dbReference>
<dbReference type="InterPro" id="IPR058533">
    <property type="entry name" value="Cation_efflux_TM"/>
</dbReference>
<name>A0ABY7USZ5_9RHOB</name>
<feature type="transmembrane region" description="Helical" evidence="6">
    <location>
        <begin position="42"/>
        <end position="61"/>
    </location>
</feature>
<proteinExistence type="predicted"/>
<dbReference type="RefSeq" id="WP_273743708.1">
    <property type="nucleotide sequence ID" value="NZ_CP117466.1"/>
</dbReference>
<evidence type="ECO:0000313" key="9">
    <source>
        <dbReference type="Proteomes" id="UP001216899"/>
    </source>
</evidence>